<keyword evidence="5" id="KW-0597">Phosphoprotein</keyword>
<dbReference type="Proteomes" id="UP000260828">
    <property type="component" value="Unassembled WGS sequence"/>
</dbReference>
<dbReference type="InterPro" id="IPR003660">
    <property type="entry name" value="HAMP_dom"/>
</dbReference>
<sequence length="490" mass="54199">MQKTLFSKHFITVAAIILLSITILGAVLLAFATQYFKQDRFRLLEHNAQQAAELTYSDFRENRYQGVTVAKVLPRYRIVADAIEADVYLVGIDGSIKLLTSGTDGGYNDIAIPRKIIEAAVSKGEYQELGRMGGLYNEKHYTVGIPVSTEEGVPAAVIFASAPADTLMVFLSEILKMFVVSSLAVLILAFAAVYFITADLVRPLRKMVAATQAFSKGDFTVRVPVESYDEIGKLAISFNNMATSLATTEVTRRSFTANVSHELRTPMTTIAGFIDGILDGTIPPEKRDDYLRIVSDEVKRLSRLVRSMLNIARIEAGELQIKPDLFDVNETVIRTVFTFEKPLEEKGIEVRGLDNGKVMVEADPDLIHQVVYNLIENAVKFCNEHGYIEVSYRADDAYTYVGIKNSGDGIAKDEIPHIFDRFYKTDKSRSREKGGAGLGLHIVRSIVNLHGGDIVVRSVEGEYCEFVFSIPKPQKGKKAQQAIAASSGKM</sequence>
<dbReference type="RefSeq" id="WP_006873868.1">
    <property type="nucleotide sequence ID" value="NZ_CABIWA010000006.1"/>
</dbReference>
<dbReference type="PRINTS" id="PR00344">
    <property type="entry name" value="BCTRLSENSOR"/>
</dbReference>
<dbReference type="EC" id="2.7.13.3" evidence="3"/>
<dbReference type="CDD" id="cd00082">
    <property type="entry name" value="HisKA"/>
    <property type="match status" value="1"/>
</dbReference>
<name>A0A174MPD8_9FIRM</name>
<comment type="catalytic activity">
    <reaction evidence="1">
        <text>ATP + protein L-histidine = ADP + protein N-phospho-L-histidine.</text>
        <dbReference type="EC" id="2.7.13.3"/>
    </reaction>
</comment>
<evidence type="ECO:0000259" key="16">
    <source>
        <dbReference type="PROSITE" id="PS50885"/>
    </source>
</evidence>
<dbReference type="FunFam" id="1.10.287.130:FF:000001">
    <property type="entry name" value="Two-component sensor histidine kinase"/>
    <property type="match status" value="1"/>
</dbReference>
<dbReference type="PANTHER" id="PTHR45528:SF1">
    <property type="entry name" value="SENSOR HISTIDINE KINASE CPXA"/>
    <property type="match status" value="1"/>
</dbReference>
<evidence type="ECO:0000256" key="6">
    <source>
        <dbReference type="ARBA" id="ARBA00022679"/>
    </source>
</evidence>
<keyword evidence="9 17" id="KW-0418">Kinase</keyword>
<evidence type="ECO:0000313" key="17">
    <source>
        <dbReference type="EMBL" id="CUP38242.1"/>
    </source>
</evidence>
<keyword evidence="12" id="KW-0902">Two-component regulatory system</keyword>
<dbReference type="SMART" id="SM00387">
    <property type="entry name" value="HATPase_c"/>
    <property type="match status" value="1"/>
</dbReference>
<dbReference type="PROSITE" id="PS50885">
    <property type="entry name" value="HAMP"/>
    <property type="match status" value="1"/>
</dbReference>
<dbReference type="GeneID" id="72463125"/>
<evidence type="ECO:0000313" key="18">
    <source>
        <dbReference type="EMBL" id="RGE68230.1"/>
    </source>
</evidence>
<dbReference type="SUPFAM" id="SSF55874">
    <property type="entry name" value="ATPase domain of HSP90 chaperone/DNA topoisomerase II/histidine kinase"/>
    <property type="match status" value="1"/>
</dbReference>
<evidence type="ECO:0000256" key="11">
    <source>
        <dbReference type="ARBA" id="ARBA00022989"/>
    </source>
</evidence>
<keyword evidence="4" id="KW-1003">Cell membrane</keyword>
<dbReference type="SUPFAM" id="SSF158472">
    <property type="entry name" value="HAMP domain-like"/>
    <property type="match status" value="1"/>
</dbReference>
<keyword evidence="8" id="KW-0547">Nucleotide-binding</keyword>
<feature type="domain" description="Histidine kinase" evidence="15">
    <location>
        <begin position="258"/>
        <end position="474"/>
    </location>
</feature>
<dbReference type="CDD" id="cd00075">
    <property type="entry name" value="HATPase"/>
    <property type="match status" value="1"/>
</dbReference>
<reference evidence="17 19" key="1">
    <citation type="submission" date="2015-09" db="EMBL/GenBank/DDBJ databases">
        <authorList>
            <consortium name="Pathogen Informatics"/>
        </authorList>
    </citation>
    <scope>NUCLEOTIDE SEQUENCE [LARGE SCALE GENOMIC DNA]</scope>
    <source>
        <strain evidence="17 19">2789STDY5834939</strain>
    </source>
</reference>
<comment type="subcellular location">
    <subcellularLocation>
        <location evidence="2">Cell membrane</location>
        <topology evidence="2">Multi-pass membrane protein</topology>
    </subcellularLocation>
</comment>
<keyword evidence="10" id="KW-0067">ATP-binding</keyword>
<dbReference type="EMBL" id="CZBE01000003">
    <property type="protein sequence ID" value="CUP38242.1"/>
    <property type="molecule type" value="Genomic_DNA"/>
</dbReference>
<dbReference type="Gene3D" id="6.10.340.10">
    <property type="match status" value="1"/>
</dbReference>
<evidence type="ECO:0000256" key="4">
    <source>
        <dbReference type="ARBA" id="ARBA00022475"/>
    </source>
</evidence>
<keyword evidence="6 17" id="KW-0808">Transferase</keyword>
<dbReference type="OrthoDB" id="9813151at2"/>
<accession>A0A174MPD8</accession>
<evidence type="ECO:0000256" key="8">
    <source>
        <dbReference type="ARBA" id="ARBA00022741"/>
    </source>
</evidence>
<dbReference type="InterPro" id="IPR005467">
    <property type="entry name" value="His_kinase_dom"/>
</dbReference>
<organism evidence="17 19">
    <name type="scientific">Anaerotruncus colihominis</name>
    <dbReference type="NCBI Taxonomy" id="169435"/>
    <lineage>
        <taxon>Bacteria</taxon>
        <taxon>Bacillati</taxon>
        <taxon>Bacillota</taxon>
        <taxon>Clostridia</taxon>
        <taxon>Eubacteriales</taxon>
        <taxon>Oscillospiraceae</taxon>
        <taxon>Anaerotruncus</taxon>
    </lineage>
</organism>
<dbReference type="CDD" id="cd06225">
    <property type="entry name" value="HAMP"/>
    <property type="match status" value="1"/>
</dbReference>
<evidence type="ECO:0000256" key="9">
    <source>
        <dbReference type="ARBA" id="ARBA00022777"/>
    </source>
</evidence>
<dbReference type="Pfam" id="PF02518">
    <property type="entry name" value="HATPase_c"/>
    <property type="match status" value="1"/>
</dbReference>
<evidence type="ECO:0000259" key="15">
    <source>
        <dbReference type="PROSITE" id="PS50109"/>
    </source>
</evidence>
<dbReference type="Pfam" id="PF00672">
    <property type="entry name" value="HAMP"/>
    <property type="match status" value="1"/>
</dbReference>
<dbReference type="GO" id="GO:0005886">
    <property type="term" value="C:plasma membrane"/>
    <property type="evidence" value="ECO:0007669"/>
    <property type="project" value="UniProtKB-SubCell"/>
</dbReference>
<evidence type="ECO:0000256" key="5">
    <source>
        <dbReference type="ARBA" id="ARBA00022553"/>
    </source>
</evidence>
<dbReference type="GO" id="GO:0005524">
    <property type="term" value="F:ATP binding"/>
    <property type="evidence" value="ECO:0007669"/>
    <property type="project" value="UniProtKB-KW"/>
</dbReference>
<dbReference type="InterPro" id="IPR004358">
    <property type="entry name" value="Sig_transdc_His_kin-like_C"/>
</dbReference>
<dbReference type="GO" id="GO:0000155">
    <property type="term" value="F:phosphorelay sensor kinase activity"/>
    <property type="evidence" value="ECO:0007669"/>
    <property type="project" value="InterPro"/>
</dbReference>
<gene>
    <name evidence="17" type="primary">yycG_1</name>
    <name evidence="18" type="ORF">DXC40_07750</name>
    <name evidence="17" type="ORF">ERS852551_00632</name>
</gene>
<dbReference type="SMART" id="SM00304">
    <property type="entry name" value="HAMP"/>
    <property type="match status" value="1"/>
</dbReference>
<dbReference type="InterPro" id="IPR050398">
    <property type="entry name" value="HssS/ArlS-like"/>
</dbReference>
<evidence type="ECO:0000256" key="13">
    <source>
        <dbReference type="ARBA" id="ARBA00023136"/>
    </source>
</evidence>
<dbReference type="Gene3D" id="1.10.287.130">
    <property type="match status" value="1"/>
</dbReference>
<reference evidence="18 20" key="2">
    <citation type="submission" date="2018-08" db="EMBL/GenBank/DDBJ databases">
        <title>A genome reference for cultivated species of the human gut microbiota.</title>
        <authorList>
            <person name="Zou Y."/>
            <person name="Xue W."/>
            <person name="Luo G."/>
        </authorList>
    </citation>
    <scope>NUCLEOTIDE SEQUENCE [LARGE SCALE GENOMIC DNA]</scope>
    <source>
        <strain evidence="18 20">TF05-12AC</strain>
    </source>
</reference>
<feature type="transmembrane region" description="Helical" evidence="14">
    <location>
        <begin position="177"/>
        <end position="197"/>
    </location>
</feature>
<dbReference type="EMBL" id="QVME01000003">
    <property type="protein sequence ID" value="RGE68230.1"/>
    <property type="molecule type" value="Genomic_DNA"/>
</dbReference>
<dbReference type="Gene3D" id="3.30.565.10">
    <property type="entry name" value="Histidine kinase-like ATPase, C-terminal domain"/>
    <property type="match status" value="1"/>
</dbReference>
<evidence type="ECO:0000256" key="1">
    <source>
        <dbReference type="ARBA" id="ARBA00000085"/>
    </source>
</evidence>
<evidence type="ECO:0000313" key="20">
    <source>
        <dbReference type="Proteomes" id="UP000260828"/>
    </source>
</evidence>
<evidence type="ECO:0000256" key="3">
    <source>
        <dbReference type="ARBA" id="ARBA00012438"/>
    </source>
</evidence>
<dbReference type="InterPro" id="IPR036890">
    <property type="entry name" value="HATPase_C_sf"/>
</dbReference>
<dbReference type="Pfam" id="PF00512">
    <property type="entry name" value="HisKA"/>
    <property type="match status" value="1"/>
</dbReference>
<dbReference type="AlphaFoldDB" id="A0A174MPD8"/>
<dbReference type="InterPro" id="IPR003661">
    <property type="entry name" value="HisK_dim/P_dom"/>
</dbReference>
<evidence type="ECO:0000256" key="14">
    <source>
        <dbReference type="SAM" id="Phobius"/>
    </source>
</evidence>
<dbReference type="SUPFAM" id="SSF47384">
    <property type="entry name" value="Homodimeric domain of signal transducing histidine kinase"/>
    <property type="match status" value="1"/>
</dbReference>
<proteinExistence type="predicted"/>
<keyword evidence="11 14" id="KW-1133">Transmembrane helix</keyword>
<protein>
    <recommendedName>
        <fullName evidence="3">histidine kinase</fullName>
        <ecNumber evidence="3">2.7.13.3</ecNumber>
    </recommendedName>
</protein>
<feature type="domain" description="HAMP" evidence="16">
    <location>
        <begin position="198"/>
        <end position="250"/>
    </location>
</feature>
<dbReference type="PROSITE" id="PS50109">
    <property type="entry name" value="HIS_KIN"/>
    <property type="match status" value="1"/>
</dbReference>
<evidence type="ECO:0000256" key="7">
    <source>
        <dbReference type="ARBA" id="ARBA00022692"/>
    </source>
</evidence>
<keyword evidence="13 14" id="KW-0472">Membrane</keyword>
<evidence type="ECO:0000256" key="10">
    <source>
        <dbReference type="ARBA" id="ARBA00022840"/>
    </source>
</evidence>
<dbReference type="PANTHER" id="PTHR45528">
    <property type="entry name" value="SENSOR HISTIDINE KINASE CPXA"/>
    <property type="match status" value="1"/>
</dbReference>
<dbReference type="FunFam" id="3.30.565.10:FF:000006">
    <property type="entry name" value="Sensor histidine kinase WalK"/>
    <property type="match status" value="1"/>
</dbReference>
<keyword evidence="7 14" id="KW-0812">Transmembrane</keyword>
<dbReference type="InterPro" id="IPR036097">
    <property type="entry name" value="HisK_dim/P_sf"/>
</dbReference>
<evidence type="ECO:0000256" key="12">
    <source>
        <dbReference type="ARBA" id="ARBA00023012"/>
    </source>
</evidence>
<dbReference type="Proteomes" id="UP000095765">
    <property type="component" value="Unassembled WGS sequence"/>
</dbReference>
<dbReference type="SMART" id="SM00388">
    <property type="entry name" value="HisKA"/>
    <property type="match status" value="1"/>
</dbReference>
<evidence type="ECO:0000313" key="19">
    <source>
        <dbReference type="Proteomes" id="UP000095765"/>
    </source>
</evidence>
<evidence type="ECO:0000256" key="2">
    <source>
        <dbReference type="ARBA" id="ARBA00004651"/>
    </source>
</evidence>
<feature type="transmembrane region" description="Helical" evidence="14">
    <location>
        <begin position="12"/>
        <end position="32"/>
    </location>
</feature>
<dbReference type="InterPro" id="IPR003594">
    <property type="entry name" value="HATPase_dom"/>
</dbReference>